<evidence type="ECO:0000313" key="6">
    <source>
        <dbReference type="EMBL" id="KMT65278.1"/>
    </source>
</evidence>
<dbReference type="PANTHER" id="PTHR35814:SF1">
    <property type="entry name" value="GLUTATHIONE S-TRANSFERASE-RELATED"/>
    <property type="match status" value="1"/>
</dbReference>
<dbReference type="EMBL" id="LAZL01000012">
    <property type="protein sequence ID" value="KMT65278.1"/>
    <property type="molecule type" value="Genomic_DNA"/>
</dbReference>
<proteinExistence type="predicted"/>
<keyword evidence="2 5" id="KW-0812">Transmembrane</keyword>
<dbReference type="InterPro" id="IPR001129">
    <property type="entry name" value="Membr-assoc_MAPEG"/>
</dbReference>
<dbReference type="Pfam" id="PF01124">
    <property type="entry name" value="MAPEG"/>
    <property type="match status" value="1"/>
</dbReference>
<keyword evidence="4 5" id="KW-0472">Membrane</keyword>
<gene>
    <name evidence="6" type="ORF">XM47_09590</name>
</gene>
<dbReference type="STRING" id="1513271.XM47_09590"/>
<evidence type="ECO:0000313" key="7">
    <source>
        <dbReference type="Proteomes" id="UP000037600"/>
    </source>
</evidence>
<keyword evidence="3 5" id="KW-1133">Transmembrane helix</keyword>
<feature type="transmembrane region" description="Helical" evidence="5">
    <location>
        <begin position="101"/>
        <end position="124"/>
    </location>
</feature>
<dbReference type="PANTHER" id="PTHR35814">
    <property type="match status" value="1"/>
</dbReference>
<evidence type="ECO:0000256" key="2">
    <source>
        <dbReference type="ARBA" id="ARBA00022692"/>
    </source>
</evidence>
<dbReference type="GO" id="GO:0016020">
    <property type="term" value="C:membrane"/>
    <property type="evidence" value="ECO:0007669"/>
    <property type="project" value="UniProtKB-SubCell"/>
</dbReference>
<evidence type="ECO:0000256" key="4">
    <source>
        <dbReference type="ARBA" id="ARBA00023136"/>
    </source>
</evidence>
<dbReference type="SUPFAM" id="SSF161084">
    <property type="entry name" value="MAPEG domain-like"/>
    <property type="match status" value="1"/>
</dbReference>
<evidence type="ECO:0000256" key="1">
    <source>
        <dbReference type="ARBA" id="ARBA00004370"/>
    </source>
</evidence>
<reference evidence="6 7" key="1">
    <citation type="submission" date="2015-04" db="EMBL/GenBank/DDBJ databases">
        <title>Draft Genome Sequence of the Novel Agar-Digesting Marine Bacterium Q1.</title>
        <authorList>
            <person name="Li Y."/>
            <person name="Li D."/>
            <person name="Chen G."/>
            <person name="Du Z."/>
        </authorList>
    </citation>
    <scope>NUCLEOTIDE SEQUENCE [LARGE SCALE GENOMIC DNA]</scope>
    <source>
        <strain evidence="6 7">Q1</strain>
    </source>
</reference>
<keyword evidence="7" id="KW-1185">Reference proteome</keyword>
<protein>
    <recommendedName>
        <fullName evidence="8">Glutathione metabolism protein</fullName>
    </recommendedName>
</protein>
<feature type="transmembrane region" description="Helical" evidence="5">
    <location>
        <begin position="54"/>
        <end position="81"/>
    </location>
</feature>
<dbReference type="InterPro" id="IPR023352">
    <property type="entry name" value="MAPEG-like_dom_sf"/>
</dbReference>
<dbReference type="Proteomes" id="UP000037600">
    <property type="component" value="Unassembled WGS sequence"/>
</dbReference>
<evidence type="ECO:0000256" key="3">
    <source>
        <dbReference type="ARBA" id="ARBA00022989"/>
    </source>
</evidence>
<evidence type="ECO:0008006" key="8">
    <source>
        <dbReference type="Google" id="ProtNLM"/>
    </source>
</evidence>
<feature type="transmembrane region" description="Helical" evidence="5">
    <location>
        <begin position="6"/>
        <end position="22"/>
    </location>
</feature>
<accession>A0A0J8GX42</accession>
<dbReference type="Gene3D" id="1.20.120.550">
    <property type="entry name" value="Membrane associated eicosanoid/glutathione metabolism-like domain"/>
    <property type="match status" value="1"/>
</dbReference>
<organism evidence="6 7">
    <name type="scientific">Catenovulum maritimum</name>
    <dbReference type="NCBI Taxonomy" id="1513271"/>
    <lineage>
        <taxon>Bacteria</taxon>
        <taxon>Pseudomonadati</taxon>
        <taxon>Pseudomonadota</taxon>
        <taxon>Gammaproteobacteria</taxon>
        <taxon>Alteromonadales</taxon>
        <taxon>Alteromonadaceae</taxon>
        <taxon>Catenovulum</taxon>
    </lineage>
</organism>
<evidence type="ECO:0000256" key="5">
    <source>
        <dbReference type="SAM" id="Phobius"/>
    </source>
</evidence>
<dbReference type="RefSeq" id="WP_048692023.1">
    <property type="nucleotide sequence ID" value="NZ_KQ130489.1"/>
</dbReference>
<name>A0A0J8GX42_9ALTE</name>
<comment type="caution">
    <text evidence="6">The sequence shown here is derived from an EMBL/GenBank/DDBJ whole genome shotgun (WGS) entry which is preliminary data.</text>
</comment>
<dbReference type="OrthoDB" id="8537976at2"/>
<comment type="subcellular location">
    <subcellularLocation>
        <location evidence="1">Membrane</location>
    </subcellularLocation>
</comment>
<sequence length="130" mass="14756">MVTGFYAVLLTALMFYLAFKVIKVRRKEQIKYANGDSEELARVRTAQLNAYENIPFFLVLMMILELNLAPIILLHIIAIIMLLGRSVHAFGILKDKLNCRVIGMGLTFTAIMATSIANLVYLPWYKIFGL</sequence>
<dbReference type="AlphaFoldDB" id="A0A0J8GX42"/>